<name>A0A9W9WKD4_9EURO</name>
<organism evidence="1 2">
    <name type="scientific">Penicillium desertorum</name>
    <dbReference type="NCBI Taxonomy" id="1303715"/>
    <lineage>
        <taxon>Eukaryota</taxon>
        <taxon>Fungi</taxon>
        <taxon>Dikarya</taxon>
        <taxon>Ascomycota</taxon>
        <taxon>Pezizomycotina</taxon>
        <taxon>Eurotiomycetes</taxon>
        <taxon>Eurotiomycetidae</taxon>
        <taxon>Eurotiales</taxon>
        <taxon>Aspergillaceae</taxon>
        <taxon>Penicillium</taxon>
    </lineage>
</organism>
<reference evidence="1" key="1">
    <citation type="submission" date="2022-12" db="EMBL/GenBank/DDBJ databases">
        <authorList>
            <person name="Petersen C."/>
        </authorList>
    </citation>
    <scope>NUCLEOTIDE SEQUENCE</scope>
    <source>
        <strain evidence="1">IBT 17660</strain>
    </source>
</reference>
<evidence type="ECO:0000313" key="1">
    <source>
        <dbReference type="EMBL" id="KAJ5466342.1"/>
    </source>
</evidence>
<comment type="caution">
    <text evidence="1">The sequence shown here is derived from an EMBL/GenBank/DDBJ whole genome shotgun (WGS) entry which is preliminary data.</text>
</comment>
<dbReference type="Proteomes" id="UP001147760">
    <property type="component" value="Unassembled WGS sequence"/>
</dbReference>
<keyword evidence="2" id="KW-1185">Reference proteome</keyword>
<accession>A0A9W9WKD4</accession>
<gene>
    <name evidence="1" type="ORF">N7530_010129</name>
</gene>
<proteinExistence type="predicted"/>
<reference evidence="1" key="2">
    <citation type="journal article" date="2023" name="IMA Fungus">
        <title>Comparative genomic study of the Penicillium genus elucidates a diverse pangenome and 15 lateral gene transfer events.</title>
        <authorList>
            <person name="Petersen C."/>
            <person name="Sorensen T."/>
            <person name="Nielsen M.R."/>
            <person name="Sondergaard T.E."/>
            <person name="Sorensen J.L."/>
            <person name="Fitzpatrick D.A."/>
            <person name="Frisvad J.C."/>
            <person name="Nielsen K.L."/>
        </authorList>
    </citation>
    <scope>NUCLEOTIDE SEQUENCE</scope>
    <source>
        <strain evidence="1">IBT 17660</strain>
    </source>
</reference>
<dbReference type="AlphaFoldDB" id="A0A9W9WKD4"/>
<dbReference type="EMBL" id="JAPWDO010000006">
    <property type="protein sequence ID" value="KAJ5466342.1"/>
    <property type="molecule type" value="Genomic_DNA"/>
</dbReference>
<evidence type="ECO:0000313" key="2">
    <source>
        <dbReference type="Proteomes" id="UP001147760"/>
    </source>
</evidence>
<protein>
    <submittedName>
        <fullName evidence="1">Uncharacterized protein</fullName>
    </submittedName>
</protein>
<sequence>MLEVVDCSTASLAYFLSLGKEGRKWVAGGTKTNASRGQRHESQPHPKFAILQNHSSEYQLVVAHPQTQRFL</sequence>